<protein>
    <submittedName>
        <fullName evidence="1">Uncharacterized protein</fullName>
    </submittedName>
</protein>
<evidence type="ECO:0000313" key="1">
    <source>
        <dbReference type="EMBL" id="SFS14766.1"/>
    </source>
</evidence>
<keyword evidence="2" id="KW-1185">Reference proteome</keyword>
<dbReference type="AlphaFoldDB" id="A0A1I6MGA3"/>
<accession>A0A1I6MGA3</accession>
<reference evidence="1 2" key="1">
    <citation type="submission" date="2016-10" db="EMBL/GenBank/DDBJ databases">
        <authorList>
            <person name="de Groot N.N."/>
        </authorList>
    </citation>
    <scope>NUCLEOTIDE SEQUENCE [LARGE SCALE GENOMIC DNA]</scope>
    <source>
        <strain evidence="1 2">DSM 21001</strain>
    </source>
</reference>
<gene>
    <name evidence="1" type="ORF">SAMN05421771_2594</name>
</gene>
<dbReference type="EMBL" id="FOZL01000001">
    <property type="protein sequence ID" value="SFS14766.1"/>
    <property type="molecule type" value="Genomic_DNA"/>
</dbReference>
<dbReference type="Proteomes" id="UP000199024">
    <property type="component" value="Unassembled WGS sequence"/>
</dbReference>
<sequence>MTGKPLCKQCGRSETRRINRQGFFQRVVMYKLGYVPWECVFCRKPFFVARD</sequence>
<evidence type="ECO:0000313" key="2">
    <source>
        <dbReference type="Proteomes" id="UP000199024"/>
    </source>
</evidence>
<name>A0A1I6MGA3_9BACT</name>
<proteinExistence type="predicted"/>
<organism evidence="1 2">
    <name type="scientific">Granulicella pectinivorans</name>
    <dbReference type="NCBI Taxonomy" id="474950"/>
    <lineage>
        <taxon>Bacteria</taxon>
        <taxon>Pseudomonadati</taxon>
        <taxon>Acidobacteriota</taxon>
        <taxon>Terriglobia</taxon>
        <taxon>Terriglobales</taxon>
        <taxon>Acidobacteriaceae</taxon>
        <taxon>Granulicella</taxon>
    </lineage>
</organism>
<dbReference type="STRING" id="474950.SAMN05421771_2594"/>